<dbReference type="PANTHER" id="PTHR10696:SF56">
    <property type="entry name" value="TAUD_TFDA-LIKE DOMAIN-CONTAINING PROTEIN"/>
    <property type="match status" value="1"/>
</dbReference>
<dbReference type="InterPro" id="IPR003819">
    <property type="entry name" value="TauD/TfdA-like"/>
</dbReference>
<dbReference type="PANTHER" id="PTHR10696">
    <property type="entry name" value="GAMMA-BUTYROBETAINE HYDROXYLASE-RELATED"/>
    <property type="match status" value="1"/>
</dbReference>
<comment type="cofactor">
    <cofactor evidence="1">
        <name>Fe(2+)</name>
        <dbReference type="ChEBI" id="CHEBI:29033"/>
    </cofactor>
</comment>
<evidence type="ECO:0000313" key="7">
    <source>
        <dbReference type="Proteomes" id="UP000636960"/>
    </source>
</evidence>
<name>A0A919K7Z2_9ACTN</name>
<sequence>MAATSTSALSFAEWSTDSQLNDSLCRLYAKYLTDNGYVHAVDVPEDFDHASFLSRFGEFRPGPSGKLIDDVTPEAGMDDVYYGGNRRPLLPHTEGYEFAGLPPRYLALWCVTPPAGEGGETTLMDTAPVLAGLSEQTRHVLRTQRLAFHGSAGLRRRGLDQHASHPMLTSVDGLTVLRFSSNNVDLDGVNAAVSAFLNRTTEMFESAHLAIRYQRNDLLHWDNWRLLHSRTAFEDPRRHLKRVQISYSSDVAKGTI</sequence>
<dbReference type="Proteomes" id="UP000636960">
    <property type="component" value="Unassembled WGS sequence"/>
</dbReference>
<dbReference type="SUPFAM" id="SSF51197">
    <property type="entry name" value="Clavaminate synthase-like"/>
    <property type="match status" value="1"/>
</dbReference>
<organism evidence="6 7">
    <name type="scientific">Paractinoplanes rishiriensis</name>
    <dbReference type="NCBI Taxonomy" id="1050105"/>
    <lineage>
        <taxon>Bacteria</taxon>
        <taxon>Bacillati</taxon>
        <taxon>Actinomycetota</taxon>
        <taxon>Actinomycetes</taxon>
        <taxon>Micromonosporales</taxon>
        <taxon>Micromonosporaceae</taxon>
        <taxon>Paractinoplanes</taxon>
    </lineage>
</organism>
<feature type="domain" description="TauD/TfdA-like" evidence="5">
    <location>
        <begin position="41"/>
        <end position="243"/>
    </location>
</feature>
<proteinExistence type="predicted"/>
<comment type="caution">
    <text evidence="6">The sequence shown here is derived from an EMBL/GenBank/DDBJ whole genome shotgun (WGS) entry which is preliminary data.</text>
</comment>
<dbReference type="InterPro" id="IPR042098">
    <property type="entry name" value="TauD-like_sf"/>
</dbReference>
<protein>
    <recommendedName>
        <fullName evidence="5">TauD/TfdA-like domain-containing protein</fullName>
    </recommendedName>
</protein>
<keyword evidence="2" id="KW-0560">Oxidoreductase</keyword>
<keyword evidence="3" id="KW-0408">Iron</keyword>
<accession>A0A919K7Z2</accession>
<dbReference type="Pfam" id="PF02668">
    <property type="entry name" value="TauD"/>
    <property type="match status" value="1"/>
</dbReference>
<dbReference type="InterPro" id="IPR050411">
    <property type="entry name" value="AlphaKG_dependent_hydroxylases"/>
</dbReference>
<evidence type="ECO:0000256" key="4">
    <source>
        <dbReference type="ARBA" id="ARBA00023194"/>
    </source>
</evidence>
<dbReference type="Gene3D" id="3.60.130.10">
    <property type="entry name" value="Clavaminate synthase-like"/>
    <property type="match status" value="1"/>
</dbReference>
<dbReference type="AlphaFoldDB" id="A0A919K7Z2"/>
<keyword evidence="4" id="KW-0045">Antibiotic biosynthesis</keyword>
<keyword evidence="7" id="KW-1185">Reference proteome</keyword>
<evidence type="ECO:0000256" key="1">
    <source>
        <dbReference type="ARBA" id="ARBA00001954"/>
    </source>
</evidence>
<gene>
    <name evidence="6" type="ORF">Ari01nite_88190</name>
</gene>
<reference evidence="6" key="1">
    <citation type="submission" date="2021-01" db="EMBL/GenBank/DDBJ databases">
        <title>Whole genome shotgun sequence of Actinoplanes rishiriensis NBRC 108556.</title>
        <authorList>
            <person name="Komaki H."/>
            <person name="Tamura T."/>
        </authorList>
    </citation>
    <scope>NUCLEOTIDE SEQUENCE</scope>
    <source>
        <strain evidence="6">NBRC 108556</strain>
    </source>
</reference>
<dbReference type="GO" id="GO:0017000">
    <property type="term" value="P:antibiotic biosynthetic process"/>
    <property type="evidence" value="ECO:0007669"/>
    <property type="project" value="UniProtKB-KW"/>
</dbReference>
<evidence type="ECO:0000256" key="3">
    <source>
        <dbReference type="ARBA" id="ARBA00023004"/>
    </source>
</evidence>
<evidence type="ECO:0000256" key="2">
    <source>
        <dbReference type="ARBA" id="ARBA00023002"/>
    </source>
</evidence>
<dbReference type="GO" id="GO:0016491">
    <property type="term" value="F:oxidoreductase activity"/>
    <property type="evidence" value="ECO:0007669"/>
    <property type="project" value="UniProtKB-KW"/>
</dbReference>
<evidence type="ECO:0000259" key="5">
    <source>
        <dbReference type="Pfam" id="PF02668"/>
    </source>
</evidence>
<dbReference type="EMBL" id="BOMV01000102">
    <property type="protein sequence ID" value="GIF01355.1"/>
    <property type="molecule type" value="Genomic_DNA"/>
</dbReference>
<evidence type="ECO:0000313" key="6">
    <source>
        <dbReference type="EMBL" id="GIF01355.1"/>
    </source>
</evidence>